<reference evidence="3" key="1">
    <citation type="journal article" date="2019" name="Int. J. Syst. Evol. Microbiol.">
        <title>The Global Catalogue of Microorganisms (GCM) 10K type strain sequencing project: providing services to taxonomists for standard genome sequencing and annotation.</title>
        <authorList>
            <consortium name="The Broad Institute Genomics Platform"/>
            <consortium name="The Broad Institute Genome Sequencing Center for Infectious Disease"/>
            <person name="Wu L."/>
            <person name="Ma J."/>
        </authorList>
    </citation>
    <scope>NUCLEOTIDE SEQUENCE [LARGE SCALE GENOMIC DNA]</scope>
    <source>
        <strain evidence="3">CCUG 39402</strain>
    </source>
</reference>
<evidence type="ECO:0000313" key="2">
    <source>
        <dbReference type="EMBL" id="MFC6284086.1"/>
    </source>
</evidence>
<dbReference type="PIRSF" id="PIRSF032131">
    <property type="entry name" value="UCP032131"/>
    <property type="match status" value="1"/>
</dbReference>
<feature type="region of interest" description="Disordered" evidence="1">
    <location>
        <begin position="48"/>
        <end position="99"/>
    </location>
</feature>
<accession>A0ABW1U2I0</accession>
<dbReference type="Pfam" id="PF06676">
    <property type="entry name" value="DUF1178"/>
    <property type="match status" value="1"/>
</dbReference>
<dbReference type="EMBL" id="JBHSRS010000084">
    <property type="protein sequence ID" value="MFC6284086.1"/>
    <property type="molecule type" value="Genomic_DNA"/>
</dbReference>
<feature type="compositionally biased region" description="Low complexity" evidence="1">
    <location>
        <begin position="86"/>
        <end position="95"/>
    </location>
</feature>
<dbReference type="Proteomes" id="UP001596270">
    <property type="component" value="Unassembled WGS sequence"/>
</dbReference>
<evidence type="ECO:0000313" key="3">
    <source>
        <dbReference type="Proteomes" id="UP001596270"/>
    </source>
</evidence>
<dbReference type="InterPro" id="IPR009562">
    <property type="entry name" value="DUF1178"/>
</dbReference>
<proteinExistence type="predicted"/>
<evidence type="ECO:0000256" key="1">
    <source>
        <dbReference type="SAM" id="MobiDB-lite"/>
    </source>
</evidence>
<protein>
    <submittedName>
        <fullName evidence="2">DUF1178 family protein</fullName>
    </submittedName>
</protein>
<gene>
    <name evidence="2" type="ORF">ACFQND_22905</name>
</gene>
<dbReference type="RefSeq" id="WP_371439850.1">
    <property type="nucleotide sequence ID" value="NZ_JBHSRS010000084.1"/>
</dbReference>
<sequence length="177" mass="18685">MKVLNLQCARQHSFEGWFASEGDFQTQLARGLVECPMCADKSIQKMPSAPRLNLGGHQAPASGSDEGSPKAGAPGSAPSLLPQHHAAASTADAATGVQTSASPAEQAAFLKALRHVVANTEDVGERFADEARRMHYGDAEARSIRGQASVREAVELMEEGIEVMPLPLPAAVKETLQ</sequence>
<organism evidence="2 3">
    <name type="scientific">Polaromonas aquatica</name>
    <dbReference type="NCBI Taxonomy" id="332657"/>
    <lineage>
        <taxon>Bacteria</taxon>
        <taxon>Pseudomonadati</taxon>
        <taxon>Pseudomonadota</taxon>
        <taxon>Betaproteobacteria</taxon>
        <taxon>Burkholderiales</taxon>
        <taxon>Comamonadaceae</taxon>
        <taxon>Polaromonas</taxon>
    </lineage>
</organism>
<keyword evidence="3" id="KW-1185">Reference proteome</keyword>
<comment type="caution">
    <text evidence="2">The sequence shown here is derived from an EMBL/GenBank/DDBJ whole genome shotgun (WGS) entry which is preliminary data.</text>
</comment>
<name>A0ABW1U2I0_9BURK</name>